<dbReference type="InterPro" id="IPR005467">
    <property type="entry name" value="His_kinase_dom"/>
</dbReference>
<sequence>MDNGYDIDREMMIDFIDESMESLAVIPGYFVNLESNPNDLGILESVFRPIHSLKGNAAYFGLLKLKALAHELESLLDLLRKGRLTVTKAIIDALLAGVDEIIEILDRTRIEGNESLNEASYRKALDRVLKILETTSSAAAITTNTQDLWQTGFAILEKVTNAPILTGSDERERLLELSQILSALSKKQPEGAAAATPSPKEQDINADHPIEGLRALAGNLGEKLAENERAGRIRTHLAALSQAALSDETRQLVNQASEEFDLFFNTIGFDPMLTQSLLEAADQLAEQQSWHKPSETPATETTPAPAEAAPPGVQEPPLAAPAREAKPEVAITQPPPAEAATIPEPTPPVEVEAAAEKTNAEAERRESKEAARSMRVSEEAIDAFLEFVGELIAVDEMFRYIHAELVNSNAGIQITSSLLRVINTFTKLSDDLQRSIMEIRKVSAKGMLQKTQRIVRDVASVQDKQINAVVSGLNTRIDRSLIETLEAPLVHMVRNAADHGIEPPEIRRSNGKPESGEIEVAMHEENDMVVLSVRDDGKGLDLEAIRQKAVNNGIIGEDDQVTNELLVNFIFSSGFSTAKQVTEISGRGVGMDAVKKGVEQAGGTIEVDTEPGKGSRFTIKLPSSVGTQILESFVVKVGGERFIVPMERISGSFRPDTACLSRLPNGNVCVKRKEDILPILSLSGLYRGDFQSLANGILVTIESRISPFALLVDTIIGLQKVVLRAIPWIFTKKFVGAAVMGDGRVSMIVDLNALEDYLIDQELSELQGSKTGNAG</sequence>
<dbReference type="PROSITE" id="PS50109">
    <property type="entry name" value="HIS_KIN"/>
    <property type="match status" value="1"/>
</dbReference>
<name>A0A8J7U412_9BACT</name>
<dbReference type="SMART" id="SM01231">
    <property type="entry name" value="H-kinase_dim"/>
    <property type="match status" value="1"/>
</dbReference>
<keyword evidence="5" id="KW-0418">Kinase</keyword>
<comment type="catalytic activity">
    <reaction evidence="1">
        <text>ATP + protein L-histidine = ADP + protein N-phospho-L-histidine.</text>
        <dbReference type="EC" id="2.7.13.3"/>
    </reaction>
</comment>
<dbReference type="SUPFAM" id="SSF47226">
    <property type="entry name" value="Histidine-containing phosphotransfer domain, HPT domain"/>
    <property type="match status" value="1"/>
</dbReference>
<dbReference type="SUPFAM" id="SSF55874">
    <property type="entry name" value="ATPase domain of HSP90 chaperone/DNA topoisomerase II/histidine kinase"/>
    <property type="match status" value="1"/>
</dbReference>
<evidence type="ECO:0000256" key="5">
    <source>
        <dbReference type="ARBA" id="ARBA00022777"/>
    </source>
</evidence>
<evidence type="ECO:0000313" key="11">
    <source>
        <dbReference type="EMBL" id="MBO1317841.1"/>
    </source>
</evidence>
<dbReference type="FunFam" id="3.30.565.10:FF:000016">
    <property type="entry name" value="Chemotaxis protein CheA, putative"/>
    <property type="match status" value="1"/>
</dbReference>
<dbReference type="PROSITE" id="PS50894">
    <property type="entry name" value="HPT"/>
    <property type="match status" value="1"/>
</dbReference>
<reference evidence="11" key="1">
    <citation type="submission" date="2021-03" db="EMBL/GenBank/DDBJ databases">
        <authorList>
            <person name="Wang G."/>
        </authorList>
    </citation>
    <scope>NUCLEOTIDE SEQUENCE</scope>
    <source>
        <strain evidence="11">KCTC 12899</strain>
    </source>
</reference>
<dbReference type="AlphaFoldDB" id="A0A8J7U412"/>
<evidence type="ECO:0000259" key="8">
    <source>
        <dbReference type="PROSITE" id="PS50109"/>
    </source>
</evidence>
<feature type="domain" description="HPt" evidence="10">
    <location>
        <begin position="4"/>
        <end position="108"/>
    </location>
</feature>
<dbReference type="RefSeq" id="WP_207857316.1">
    <property type="nucleotide sequence ID" value="NZ_JAFREP010000004.1"/>
</dbReference>
<dbReference type="Pfam" id="PF02895">
    <property type="entry name" value="H-kinase_dim"/>
    <property type="match status" value="1"/>
</dbReference>
<evidence type="ECO:0000256" key="3">
    <source>
        <dbReference type="ARBA" id="ARBA00022553"/>
    </source>
</evidence>
<evidence type="ECO:0000256" key="7">
    <source>
        <dbReference type="SAM" id="MobiDB-lite"/>
    </source>
</evidence>
<feature type="region of interest" description="Disordered" evidence="7">
    <location>
        <begin position="284"/>
        <end position="371"/>
    </location>
</feature>
<dbReference type="Gene3D" id="1.20.120.160">
    <property type="entry name" value="HPT domain"/>
    <property type="match status" value="1"/>
</dbReference>
<dbReference type="SUPFAM" id="SSF50341">
    <property type="entry name" value="CheW-like"/>
    <property type="match status" value="1"/>
</dbReference>
<dbReference type="InterPro" id="IPR051315">
    <property type="entry name" value="Bact_Chemotaxis_CheA"/>
</dbReference>
<evidence type="ECO:0000256" key="1">
    <source>
        <dbReference type="ARBA" id="ARBA00000085"/>
    </source>
</evidence>
<dbReference type="InterPro" id="IPR037006">
    <property type="entry name" value="CheA-like_homodim_sf"/>
</dbReference>
<dbReference type="SMART" id="SM00260">
    <property type="entry name" value="CheW"/>
    <property type="match status" value="1"/>
</dbReference>
<dbReference type="SUPFAM" id="SSF47384">
    <property type="entry name" value="Homodimeric domain of signal transducing histidine kinase"/>
    <property type="match status" value="1"/>
</dbReference>
<dbReference type="InterPro" id="IPR036890">
    <property type="entry name" value="HATPase_C_sf"/>
</dbReference>
<dbReference type="PRINTS" id="PR00344">
    <property type="entry name" value="BCTRLSENSOR"/>
</dbReference>
<dbReference type="Pfam" id="PF01584">
    <property type="entry name" value="CheW"/>
    <property type="match status" value="1"/>
</dbReference>
<feature type="compositionally biased region" description="Basic and acidic residues" evidence="7">
    <location>
        <begin position="354"/>
        <end position="371"/>
    </location>
</feature>
<dbReference type="InterPro" id="IPR036097">
    <property type="entry name" value="HisK_dim/P_sf"/>
</dbReference>
<dbReference type="GO" id="GO:0006935">
    <property type="term" value="P:chemotaxis"/>
    <property type="evidence" value="ECO:0007669"/>
    <property type="project" value="InterPro"/>
</dbReference>
<dbReference type="Pfam" id="PF02518">
    <property type="entry name" value="HATPase_c"/>
    <property type="match status" value="1"/>
</dbReference>
<dbReference type="Proteomes" id="UP000664417">
    <property type="component" value="Unassembled WGS sequence"/>
</dbReference>
<dbReference type="InterPro" id="IPR004105">
    <property type="entry name" value="CheA-like_dim"/>
</dbReference>
<accession>A0A8J7U412</accession>
<comment type="caution">
    <text evidence="11">The sequence shown here is derived from an EMBL/GenBank/DDBJ whole genome shotgun (WGS) entry which is preliminary data.</text>
</comment>
<dbReference type="PROSITE" id="PS50851">
    <property type="entry name" value="CHEW"/>
    <property type="match status" value="1"/>
</dbReference>
<evidence type="ECO:0000256" key="2">
    <source>
        <dbReference type="ARBA" id="ARBA00012438"/>
    </source>
</evidence>
<dbReference type="InterPro" id="IPR004358">
    <property type="entry name" value="Sig_transdc_His_kin-like_C"/>
</dbReference>
<keyword evidence="3 6" id="KW-0597">Phosphoprotein</keyword>
<evidence type="ECO:0000256" key="6">
    <source>
        <dbReference type="PROSITE-ProRule" id="PRU00110"/>
    </source>
</evidence>
<dbReference type="PANTHER" id="PTHR43395:SF8">
    <property type="entry name" value="HISTIDINE KINASE"/>
    <property type="match status" value="1"/>
</dbReference>
<dbReference type="EC" id="2.7.13.3" evidence="2"/>
<dbReference type="Pfam" id="PF01627">
    <property type="entry name" value="Hpt"/>
    <property type="match status" value="1"/>
</dbReference>
<gene>
    <name evidence="11" type="ORF">J3U88_05160</name>
</gene>
<dbReference type="PANTHER" id="PTHR43395">
    <property type="entry name" value="SENSOR HISTIDINE KINASE CHEA"/>
    <property type="match status" value="1"/>
</dbReference>
<dbReference type="GO" id="GO:0000155">
    <property type="term" value="F:phosphorelay sensor kinase activity"/>
    <property type="evidence" value="ECO:0007669"/>
    <property type="project" value="InterPro"/>
</dbReference>
<protein>
    <recommendedName>
        <fullName evidence="2">histidine kinase</fullName>
        <ecNumber evidence="2">2.7.13.3</ecNumber>
    </recommendedName>
</protein>
<evidence type="ECO:0000256" key="4">
    <source>
        <dbReference type="ARBA" id="ARBA00022679"/>
    </source>
</evidence>
<dbReference type="GO" id="GO:0005737">
    <property type="term" value="C:cytoplasm"/>
    <property type="evidence" value="ECO:0007669"/>
    <property type="project" value="InterPro"/>
</dbReference>
<dbReference type="InterPro" id="IPR008207">
    <property type="entry name" value="Sig_transdc_His_kin_Hpt_dom"/>
</dbReference>
<dbReference type="InterPro" id="IPR002545">
    <property type="entry name" value="CheW-lke_dom"/>
</dbReference>
<dbReference type="SMART" id="SM00387">
    <property type="entry name" value="HATPase_c"/>
    <property type="match status" value="1"/>
</dbReference>
<evidence type="ECO:0000259" key="9">
    <source>
        <dbReference type="PROSITE" id="PS50851"/>
    </source>
</evidence>
<proteinExistence type="predicted"/>
<dbReference type="Gene3D" id="3.30.565.10">
    <property type="entry name" value="Histidine kinase-like ATPase, C-terminal domain"/>
    <property type="match status" value="1"/>
</dbReference>
<feature type="compositionally biased region" description="Low complexity" evidence="7">
    <location>
        <begin position="295"/>
        <end position="311"/>
    </location>
</feature>
<dbReference type="Gene3D" id="1.10.287.560">
    <property type="entry name" value="Histidine kinase CheA-like, homodimeric domain"/>
    <property type="match status" value="1"/>
</dbReference>
<keyword evidence="4" id="KW-0808">Transferase</keyword>
<evidence type="ECO:0000259" key="10">
    <source>
        <dbReference type="PROSITE" id="PS50894"/>
    </source>
</evidence>
<evidence type="ECO:0000313" key="12">
    <source>
        <dbReference type="Proteomes" id="UP000664417"/>
    </source>
</evidence>
<feature type="domain" description="CheW-like" evidence="9">
    <location>
        <begin position="629"/>
        <end position="760"/>
    </location>
</feature>
<feature type="domain" description="Histidine kinase" evidence="8">
    <location>
        <begin position="369"/>
        <end position="625"/>
    </location>
</feature>
<dbReference type="SMART" id="SM00073">
    <property type="entry name" value="HPT"/>
    <property type="match status" value="1"/>
</dbReference>
<dbReference type="EMBL" id="JAFREP010000004">
    <property type="protein sequence ID" value="MBO1317841.1"/>
    <property type="molecule type" value="Genomic_DNA"/>
</dbReference>
<keyword evidence="12" id="KW-1185">Reference proteome</keyword>
<dbReference type="Gene3D" id="2.30.30.40">
    <property type="entry name" value="SH3 Domains"/>
    <property type="match status" value="1"/>
</dbReference>
<dbReference type="InterPro" id="IPR036641">
    <property type="entry name" value="HPT_dom_sf"/>
</dbReference>
<dbReference type="InterPro" id="IPR003594">
    <property type="entry name" value="HATPase_dom"/>
</dbReference>
<dbReference type="InterPro" id="IPR036061">
    <property type="entry name" value="CheW-like_dom_sf"/>
</dbReference>
<dbReference type="CDD" id="cd00088">
    <property type="entry name" value="HPT"/>
    <property type="match status" value="1"/>
</dbReference>
<feature type="modified residue" description="Phosphohistidine" evidence="6">
    <location>
        <position position="51"/>
    </location>
</feature>
<organism evidence="11 12">
    <name type="scientific">Acanthopleuribacter pedis</name>
    <dbReference type="NCBI Taxonomy" id="442870"/>
    <lineage>
        <taxon>Bacteria</taxon>
        <taxon>Pseudomonadati</taxon>
        <taxon>Acidobacteriota</taxon>
        <taxon>Holophagae</taxon>
        <taxon>Acanthopleuribacterales</taxon>
        <taxon>Acanthopleuribacteraceae</taxon>
        <taxon>Acanthopleuribacter</taxon>
    </lineage>
</organism>